<feature type="region of interest" description="Disordered" evidence="1">
    <location>
        <begin position="1"/>
        <end position="51"/>
    </location>
</feature>
<proteinExistence type="predicted"/>
<accession>A0A097EWJ8</accession>
<dbReference type="EMBL" id="KM591905">
    <property type="protein sequence ID" value="AIT13474.1"/>
    <property type="molecule type" value="Genomic_DNA"/>
</dbReference>
<evidence type="ECO:0000313" key="2">
    <source>
        <dbReference type="EMBL" id="AIT13474.1"/>
    </source>
</evidence>
<dbReference type="Proteomes" id="UP000029882">
    <property type="component" value="Segment"/>
</dbReference>
<evidence type="ECO:0000313" key="3">
    <source>
        <dbReference type="Proteomes" id="UP000029882"/>
    </source>
</evidence>
<name>A0A097EWJ8_9CAUD</name>
<gene>
    <name evidence="2" type="ORF">PBI_RONRAYGUN_61</name>
</gene>
<evidence type="ECO:0000256" key="1">
    <source>
        <dbReference type="SAM" id="MobiDB-lite"/>
    </source>
</evidence>
<sequence>MTQTASPSRTPGRTPTSTQDTTAGAWQTRVDPAEQPPLSARPGPHPTGGTTMADCCELLGAVADTIDLHIEGHRAIDFGRRGYYQRQLARTAAAAAIAVLVDHGHLPAASKCPHAQAV</sequence>
<feature type="compositionally biased region" description="Low complexity" evidence="1">
    <location>
        <begin position="1"/>
        <end position="18"/>
    </location>
</feature>
<protein>
    <submittedName>
        <fullName evidence="2">Uncharacterized protein</fullName>
    </submittedName>
</protein>
<organism evidence="2 3">
    <name type="scientific">Mycobacterium phage RonRayGun</name>
    <dbReference type="NCBI Taxonomy" id="1555234"/>
    <lineage>
        <taxon>Viruses</taxon>
        <taxon>Duplodnaviria</taxon>
        <taxon>Heunggongvirae</taxon>
        <taxon>Uroviricota</taxon>
        <taxon>Caudoviricetes</taxon>
        <taxon>Bernalvirus</taxon>
        <taxon>Bernalvirus bernal13</taxon>
    </lineage>
</organism>
<reference evidence="2 3" key="1">
    <citation type="submission" date="2014-09" db="EMBL/GenBank/DDBJ databases">
        <authorList>
            <person name="Adair M."/>
            <person name="Blankenship B."/>
            <person name="Boyd S."/>
            <person name="Carrigan H."/>
            <person name="Chandler R."/>
            <person name="Cummins M."/>
            <person name="Deckelman L."/>
            <person name="Derrickson A."/>
            <person name="Feather K."/>
            <person name="Fowler T."/>
            <person name="Givler J."/>
            <person name="Huckabee A."/>
            <person name="Hughes H."/>
            <person name="Johnson L."/>
            <person name="Kitchens J."/>
            <person name="Lewis M."/>
            <person name="Meece T."/>
            <person name="Michau A."/>
            <person name="Nessler J."/>
            <person name="Patrick L."/>
            <person name="Pfaff S."/>
            <person name="Rose J."/>
            <person name="Rubin J."/>
            <person name="Thomasson B."/>
            <person name="Williams S."/>
            <person name="Williams T."/>
            <person name="Serrano M.G."/>
            <person name="Buck G."/>
            <person name="Lee V."/>
            <person name="Wang Y."/>
            <person name="Carvalho R."/>
            <person name="Voegtly L."/>
            <person name="Shi R."/>
            <person name="Duckworth R."/>
            <person name="Johnson A."/>
            <person name="Loviza R."/>
            <person name="Walstead R."/>
            <person name="Shah Z."/>
            <person name="Kiflezghi M."/>
            <person name="Wade K."/>
            <person name="Anders K.R."/>
            <person name="Braun M.A."/>
            <person name="Delesalle V.A."/>
            <person name="Hughes L.E."/>
            <person name="Ware V.C."/>
            <person name="Bradley K.W."/>
            <person name="Barker L.P."/>
            <person name="Asai D.J."/>
            <person name="Bowman C.A."/>
            <person name="Russell D.A."/>
            <person name="Pope W.H."/>
            <person name="Jacobs-Sera D."/>
            <person name="Hendrix R.W."/>
            <person name="Hatfull G.F."/>
        </authorList>
    </citation>
    <scope>NUCLEOTIDE SEQUENCE [LARGE SCALE GENOMIC DNA]</scope>
</reference>